<dbReference type="HOGENOM" id="CLU_004286_7_1_1"/>
<dbReference type="GeneID" id="19977975"/>
<evidence type="ECO:0000313" key="1">
    <source>
        <dbReference type="EMBL" id="ETN44455.1"/>
    </source>
</evidence>
<keyword evidence="2" id="KW-1185">Reference proteome</keyword>
<sequence>MSRSAFFEQERRLQAERYIKYRGTARVRLEHMHFEWNETRELNRKNVQRLREVFRTENVRRLEPRNHIPAVVDQAELDSALQLSKCSAETLLSNTNAEPPELKFPARHRVTCLHGRHRVQAARETLPPTDAWWVVDFYLKDSNPGFRTTLIEEYSNEEKPSDGEIYRKIRQYEREGNICFKKRWKALLSKHGRRSLQQLSNHREGELAAAFDNLLDIPGLWAGMRISTLHKIMQMKCDEEVIHYLFHIKNIWDGLLRRDKAALQRVDEATVEALETRAPRCSRQDALLLEGQLLSGQIFTAFSRAEREEIWHALQSIDCVIPSLYTFFEDVKYLHDCANCLKRLIKLPRGSTISLALQRNFPYNYNADGQCVIETAESTFVVRSQPTDALNLGYRQLWAFAMRHYREMPAEAKKDSKDLLARAAVERADEGVLSEFAALADRLGFHSSKIQALKQLSSDAQIARNALLKARKPSRYQYDQAAMEAHVAQIMRMFTTATPISRQNSNPTLVSDNPDAPGKRCGFPDGDSQQRDKEYLFIPHLHQREEEQGEYITSFFVRRSVYLAFLGKLEDSENGYGYGMSLPQCLPKRVETLLGMGGAETKIEKVGNS</sequence>
<dbReference type="eggNOG" id="ENOG502S0KD">
    <property type="taxonomic scope" value="Eukaryota"/>
</dbReference>
<dbReference type="Pfam" id="PF12520">
    <property type="entry name" value="DUF3723"/>
    <property type="match status" value="1"/>
</dbReference>
<proteinExistence type="predicted"/>
<name>W2S757_CYPE1</name>
<evidence type="ECO:0000313" key="2">
    <source>
        <dbReference type="Proteomes" id="UP000030752"/>
    </source>
</evidence>
<protein>
    <submittedName>
        <fullName evidence="1">Uncharacterized protein</fullName>
    </submittedName>
</protein>
<organism evidence="1 2">
    <name type="scientific">Cyphellophora europaea (strain CBS 101466)</name>
    <name type="common">Phialophora europaea</name>
    <dbReference type="NCBI Taxonomy" id="1220924"/>
    <lineage>
        <taxon>Eukaryota</taxon>
        <taxon>Fungi</taxon>
        <taxon>Dikarya</taxon>
        <taxon>Ascomycota</taxon>
        <taxon>Pezizomycotina</taxon>
        <taxon>Eurotiomycetes</taxon>
        <taxon>Chaetothyriomycetidae</taxon>
        <taxon>Chaetothyriales</taxon>
        <taxon>Cyphellophoraceae</taxon>
        <taxon>Cyphellophora</taxon>
    </lineage>
</organism>
<dbReference type="VEuPathDB" id="FungiDB:HMPREF1541_10636"/>
<accession>W2S757</accession>
<gene>
    <name evidence="1" type="ORF">HMPREF1541_10636</name>
</gene>
<dbReference type="InParanoid" id="W2S757"/>
<reference evidence="1 2" key="1">
    <citation type="submission" date="2013-03" db="EMBL/GenBank/DDBJ databases">
        <title>The Genome Sequence of Phialophora europaea CBS 101466.</title>
        <authorList>
            <consortium name="The Broad Institute Genomics Platform"/>
            <person name="Cuomo C."/>
            <person name="de Hoog S."/>
            <person name="Gorbushina A."/>
            <person name="Walker B."/>
            <person name="Young S.K."/>
            <person name="Zeng Q."/>
            <person name="Gargeya S."/>
            <person name="Fitzgerald M."/>
            <person name="Haas B."/>
            <person name="Abouelleil A."/>
            <person name="Allen A.W."/>
            <person name="Alvarado L."/>
            <person name="Arachchi H.M."/>
            <person name="Berlin A.M."/>
            <person name="Chapman S.B."/>
            <person name="Gainer-Dewar J."/>
            <person name="Goldberg J."/>
            <person name="Griggs A."/>
            <person name="Gujja S."/>
            <person name="Hansen M."/>
            <person name="Howarth C."/>
            <person name="Imamovic A."/>
            <person name="Ireland A."/>
            <person name="Larimer J."/>
            <person name="McCowan C."/>
            <person name="Murphy C."/>
            <person name="Pearson M."/>
            <person name="Poon T.W."/>
            <person name="Priest M."/>
            <person name="Roberts A."/>
            <person name="Saif S."/>
            <person name="Shea T."/>
            <person name="Sisk P."/>
            <person name="Sykes S."/>
            <person name="Wortman J."/>
            <person name="Nusbaum C."/>
            <person name="Birren B."/>
        </authorList>
    </citation>
    <scope>NUCLEOTIDE SEQUENCE [LARGE SCALE GENOMIC DNA]</scope>
    <source>
        <strain evidence="1 2">CBS 101466</strain>
    </source>
</reference>
<dbReference type="OrthoDB" id="4113884at2759"/>
<dbReference type="AlphaFoldDB" id="W2S757"/>
<dbReference type="Proteomes" id="UP000030752">
    <property type="component" value="Unassembled WGS sequence"/>
</dbReference>
<dbReference type="STRING" id="1220924.W2S757"/>
<dbReference type="InterPro" id="IPR022198">
    <property type="entry name" value="DUF3723"/>
</dbReference>
<dbReference type="RefSeq" id="XP_008713528.1">
    <property type="nucleotide sequence ID" value="XM_008715306.1"/>
</dbReference>
<dbReference type="EMBL" id="KB822715">
    <property type="protein sequence ID" value="ETN44455.1"/>
    <property type="molecule type" value="Genomic_DNA"/>
</dbReference>